<keyword evidence="2" id="KW-0694">RNA-binding</keyword>
<dbReference type="SUPFAM" id="SSF56281">
    <property type="entry name" value="Metallo-hydrolase/oxidoreductase"/>
    <property type="match status" value="1"/>
</dbReference>
<protein>
    <submittedName>
        <fullName evidence="4">MBL fold metallo-hydrolase</fullName>
    </submittedName>
</protein>
<evidence type="ECO:0000259" key="3">
    <source>
        <dbReference type="SMART" id="SM00849"/>
    </source>
</evidence>
<dbReference type="GO" id="GO:0004527">
    <property type="term" value="F:exonuclease activity"/>
    <property type="evidence" value="ECO:0007669"/>
    <property type="project" value="UniProtKB-KW"/>
</dbReference>
<dbReference type="InterPro" id="IPR042173">
    <property type="entry name" value="RNase_J_2"/>
</dbReference>
<dbReference type="InterPro" id="IPR001279">
    <property type="entry name" value="Metallo-B-lactamas"/>
</dbReference>
<keyword evidence="1" id="KW-0540">Nuclease</keyword>
<evidence type="ECO:0000256" key="1">
    <source>
        <dbReference type="ARBA" id="ARBA00022839"/>
    </source>
</evidence>
<dbReference type="GO" id="GO:0003723">
    <property type="term" value="F:RNA binding"/>
    <property type="evidence" value="ECO:0007669"/>
    <property type="project" value="UniProtKB-KW"/>
</dbReference>
<accession>A0A538SAI9</accession>
<feature type="domain" description="Metallo-beta-lactamase" evidence="3">
    <location>
        <begin position="14"/>
        <end position="256"/>
    </location>
</feature>
<evidence type="ECO:0000313" key="4">
    <source>
        <dbReference type="EMBL" id="TMQ48356.1"/>
    </source>
</evidence>
<gene>
    <name evidence="4" type="ORF">E6K71_07410</name>
</gene>
<keyword evidence="1" id="KW-0269">Exonuclease</keyword>
<dbReference type="InterPro" id="IPR036866">
    <property type="entry name" value="RibonucZ/Hydroxyglut_hydro"/>
</dbReference>
<sequence length="451" mass="50801">MAKLTFYGGVGEIGGNKILVEDRDARVWLDMGAPFDLGEEYFVEFLQPRDRFGLRDYFALDLMRRIPGLYSSEALDPTDMAWEPPAFSAIFITHVHYDHTQQLRFVDPNIPVHLGEGARTILESLDTTARAPFLRLGTHAYQTFRSGQGTTVDGLEVEPIHVDHSAPAAYGYLVHTSEGTIAYTGDLRHHGPMKTLTEDFITAAATAKPVVLITEGTRVTPDDPRGTLTEADVKAEAIRLLTPLREKLAIVTFPGRDVDRIRTFFEAAQAVGRKFVVNAKTAHLLLTLQKDTHIAVPDVARESDLILFDRLMRKTDPWEKELQAKLKDRVLTAEQIAARPSDYLVQLDFWHLPELVDLRPPPGSPFIHSKSEPFEEDDVNDAVLQHWLDRFALQRHQLHASGHLSEREVGEMLETIGAKIVMPVHTLHPDRFTRLSHRVMQPELARPMALG</sequence>
<dbReference type="Gene3D" id="3.60.15.10">
    <property type="entry name" value="Ribonuclease Z/Hydroxyacylglutathione hydrolase-like"/>
    <property type="match status" value="1"/>
</dbReference>
<dbReference type="PANTHER" id="PTHR43694">
    <property type="entry name" value="RIBONUCLEASE J"/>
    <property type="match status" value="1"/>
</dbReference>
<name>A0A538SAI9_UNCEI</name>
<evidence type="ECO:0000313" key="5">
    <source>
        <dbReference type="Proteomes" id="UP000316292"/>
    </source>
</evidence>
<dbReference type="Proteomes" id="UP000316292">
    <property type="component" value="Unassembled WGS sequence"/>
</dbReference>
<dbReference type="Gene3D" id="3.40.50.10710">
    <property type="entry name" value="Metallo-hydrolase/oxidoreductase"/>
    <property type="match status" value="1"/>
</dbReference>
<dbReference type="PANTHER" id="PTHR43694:SF1">
    <property type="entry name" value="RIBONUCLEASE J"/>
    <property type="match status" value="1"/>
</dbReference>
<evidence type="ECO:0000256" key="2">
    <source>
        <dbReference type="ARBA" id="ARBA00022884"/>
    </source>
</evidence>
<keyword evidence="4" id="KW-0378">Hydrolase</keyword>
<dbReference type="EMBL" id="VBOR01000077">
    <property type="protein sequence ID" value="TMQ48356.1"/>
    <property type="molecule type" value="Genomic_DNA"/>
</dbReference>
<comment type="caution">
    <text evidence="4">The sequence shown here is derived from an EMBL/GenBank/DDBJ whole genome shotgun (WGS) entry which is preliminary data.</text>
</comment>
<proteinExistence type="predicted"/>
<dbReference type="AlphaFoldDB" id="A0A538SAI9"/>
<dbReference type="Pfam" id="PF12706">
    <property type="entry name" value="Lactamase_B_2"/>
    <property type="match status" value="1"/>
</dbReference>
<organism evidence="4 5">
    <name type="scientific">Eiseniibacteriota bacterium</name>
    <dbReference type="NCBI Taxonomy" id="2212470"/>
    <lineage>
        <taxon>Bacteria</taxon>
        <taxon>Candidatus Eiseniibacteriota</taxon>
    </lineage>
</organism>
<reference evidence="4 5" key="1">
    <citation type="journal article" date="2019" name="Nat. Microbiol.">
        <title>Mediterranean grassland soil C-N compound turnover is dependent on rainfall and depth, and is mediated by genomically divergent microorganisms.</title>
        <authorList>
            <person name="Diamond S."/>
            <person name="Andeer P.F."/>
            <person name="Li Z."/>
            <person name="Crits-Christoph A."/>
            <person name="Burstein D."/>
            <person name="Anantharaman K."/>
            <person name="Lane K.R."/>
            <person name="Thomas B.C."/>
            <person name="Pan C."/>
            <person name="Northen T.R."/>
            <person name="Banfield J.F."/>
        </authorList>
    </citation>
    <scope>NUCLEOTIDE SEQUENCE [LARGE SCALE GENOMIC DNA]</scope>
    <source>
        <strain evidence="4">WS_1</strain>
    </source>
</reference>
<dbReference type="CDD" id="cd07732">
    <property type="entry name" value="metallo-hydrolase-like_MBL-fold"/>
    <property type="match status" value="1"/>
</dbReference>
<dbReference type="SMART" id="SM00849">
    <property type="entry name" value="Lactamase_B"/>
    <property type="match status" value="1"/>
</dbReference>